<dbReference type="SUPFAM" id="SSF52980">
    <property type="entry name" value="Restriction endonuclease-like"/>
    <property type="match status" value="1"/>
</dbReference>
<dbReference type="EMBL" id="DRMS01000137">
    <property type="protein sequence ID" value="HFC91802.1"/>
    <property type="molecule type" value="Genomic_DNA"/>
</dbReference>
<dbReference type="HAMAP" id="MF_00048">
    <property type="entry name" value="UPF0102"/>
    <property type="match status" value="1"/>
</dbReference>
<gene>
    <name evidence="3" type="ORF">ENJ51_03225</name>
</gene>
<dbReference type="PANTHER" id="PTHR34039:SF1">
    <property type="entry name" value="UPF0102 PROTEIN YRAN"/>
    <property type="match status" value="1"/>
</dbReference>
<name>A0A7V2SZD5_LEUMU</name>
<dbReference type="AlphaFoldDB" id="A0A7V2SZD5"/>
<dbReference type="Gene3D" id="3.40.1350.10">
    <property type="match status" value="1"/>
</dbReference>
<sequence length="116" mass="13225">MDSKIKGDDTEQLACDYLQANGLHLLQRNFFSRYGEIDLIMGDGNTVVFIEVRYRKNRQYGGAAASVTLAKQQRIIKTALHYQQKNAPQDAMRFDVVAVEGNTSQIEWIQNAFYGF</sequence>
<comment type="caution">
    <text evidence="3">The sequence shown here is derived from an EMBL/GenBank/DDBJ whole genome shotgun (WGS) entry which is preliminary data.</text>
</comment>
<dbReference type="InterPro" id="IPR011335">
    <property type="entry name" value="Restrct_endonuc-II-like"/>
</dbReference>
<dbReference type="Proteomes" id="UP000885750">
    <property type="component" value="Unassembled WGS sequence"/>
</dbReference>
<accession>A0A7V2SZD5</accession>
<dbReference type="NCBIfam" id="NF009150">
    <property type="entry name" value="PRK12497.1-3"/>
    <property type="match status" value="1"/>
</dbReference>
<dbReference type="InterPro" id="IPR003509">
    <property type="entry name" value="UPF0102_YraN-like"/>
</dbReference>
<organism evidence="3">
    <name type="scientific">Leucothrix mucor</name>
    <dbReference type="NCBI Taxonomy" id="45248"/>
    <lineage>
        <taxon>Bacteria</taxon>
        <taxon>Pseudomonadati</taxon>
        <taxon>Pseudomonadota</taxon>
        <taxon>Gammaproteobacteria</taxon>
        <taxon>Thiotrichales</taxon>
        <taxon>Thiotrichaceae</taxon>
        <taxon>Leucothrix</taxon>
    </lineage>
</organism>
<evidence type="ECO:0000313" key="3">
    <source>
        <dbReference type="EMBL" id="HFC91802.1"/>
    </source>
</evidence>
<dbReference type="PANTHER" id="PTHR34039">
    <property type="entry name" value="UPF0102 PROTEIN YRAN"/>
    <property type="match status" value="1"/>
</dbReference>
<evidence type="ECO:0000256" key="1">
    <source>
        <dbReference type="ARBA" id="ARBA00006738"/>
    </source>
</evidence>
<evidence type="ECO:0000256" key="2">
    <source>
        <dbReference type="HAMAP-Rule" id="MF_00048"/>
    </source>
</evidence>
<dbReference type="GO" id="GO:0003676">
    <property type="term" value="F:nucleic acid binding"/>
    <property type="evidence" value="ECO:0007669"/>
    <property type="project" value="InterPro"/>
</dbReference>
<dbReference type="NCBIfam" id="TIGR00252">
    <property type="entry name" value="YraN family protein"/>
    <property type="match status" value="1"/>
</dbReference>
<proteinExistence type="inferred from homology"/>
<dbReference type="Pfam" id="PF02021">
    <property type="entry name" value="UPF0102"/>
    <property type="match status" value="1"/>
</dbReference>
<comment type="similarity">
    <text evidence="1 2">Belongs to the UPF0102 family.</text>
</comment>
<reference evidence="3" key="1">
    <citation type="journal article" date="2020" name="mSystems">
        <title>Genome- and Community-Level Interaction Insights into Carbon Utilization and Element Cycling Functions of Hydrothermarchaeota in Hydrothermal Sediment.</title>
        <authorList>
            <person name="Zhou Z."/>
            <person name="Liu Y."/>
            <person name="Xu W."/>
            <person name="Pan J."/>
            <person name="Luo Z.H."/>
            <person name="Li M."/>
        </authorList>
    </citation>
    <scope>NUCLEOTIDE SEQUENCE [LARGE SCALE GENOMIC DNA]</scope>
    <source>
        <strain evidence="3">HyVt-493</strain>
    </source>
</reference>
<dbReference type="CDD" id="cd20736">
    <property type="entry name" value="PoNe_Nuclease"/>
    <property type="match status" value="1"/>
</dbReference>
<protein>
    <recommendedName>
        <fullName evidence="2">UPF0102 protein ENJ51_03225</fullName>
    </recommendedName>
</protein>
<dbReference type="InterPro" id="IPR011856">
    <property type="entry name" value="tRNA_endonuc-like_dom_sf"/>
</dbReference>